<dbReference type="HOGENOM" id="CLU_2542829_0_0_1"/>
<organism evidence="1 2">
    <name type="scientific">Heterobasidion irregulare (strain TC 32-1)</name>
    <dbReference type="NCBI Taxonomy" id="747525"/>
    <lineage>
        <taxon>Eukaryota</taxon>
        <taxon>Fungi</taxon>
        <taxon>Dikarya</taxon>
        <taxon>Basidiomycota</taxon>
        <taxon>Agaricomycotina</taxon>
        <taxon>Agaricomycetes</taxon>
        <taxon>Russulales</taxon>
        <taxon>Bondarzewiaceae</taxon>
        <taxon>Heterobasidion</taxon>
        <taxon>Heterobasidion annosum species complex</taxon>
    </lineage>
</organism>
<accession>W4KHC9</accession>
<protein>
    <submittedName>
        <fullName evidence="1">Uncharacterized protein</fullName>
    </submittedName>
</protein>
<evidence type="ECO:0000313" key="2">
    <source>
        <dbReference type="Proteomes" id="UP000030671"/>
    </source>
</evidence>
<dbReference type="Proteomes" id="UP000030671">
    <property type="component" value="Unassembled WGS sequence"/>
</dbReference>
<dbReference type="EMBL" id="KI925455">
    <property type="protein sequence ID" value="ETW85242.1"/>
    <property type="molecule type" value="Genomic_DNA"/>
</dbReference>
<dbReference type="GeneID" id="20673168"/>
<name>W4KHC9_HETIT</name>
<dbReference type="PROSITE" id="PS51257">
    <property type="entry name" value="PROKAR_LIPOPROTEIN"/>
    <property type="match status" value="1"/>
</dbReference>
<proteinExistence type="predicted"/>
<reference evidence="1 2" key="1">
    <citation type="journal article" date="2012" name="New Phytol.">
        <title>Insight into trade-off between wood decay and parasitism from the genome of a fungal forest pathogen.</title>
        <authorList>
            <person name="Olson A."/>
            <person name="Aerts A."/>
            <person name="Asiegbu F."/>
            <person name="Belbahri L."/>
            <person name="Bouzid O."/>
            <person name="Broberg A."/>
            <person name="Canback B."/>
            <person name="Coutinho P.M."/>
            <person name="Cullen D."/>
            <person name="Dalman K."/>
            <person name="Deflorio G."/>
            <person name="van Diepen L.T."/>
            <person name="Dunand C."/>
            <person name="Duplessis S."/>
            <person name="Durling M."/>
            <person name="Gonthier P."/>
            <person name="Grimwood J."/>
            <person name="Fossdal C.G."/>
            <person name="Hansson D."/>
            <person name="Henrissat B."/>
            <person name="Hietala A."/>
            <person name="Himmelstrand K."/>
            <person name="Hoffmeister D."/>
            <person name="Hogberg N."/>
            <person name="James T.Y."/>
            <person name="Karlsson M."/>
            <person name="Kohler A."/>
            <person name="Kues U."/>
            <person name="Lee Y.H."/>
            <person name="Lin Y.C."/>
            <person name="Lind M."/>
            <person name="Lindquist E."/>
            <person name="Lombard V."/>
            <person name="Lucas S."/>
            <person name="Lunden K."/>
            <person name="Morin E."/>
            <person name="Murat C."/>
            <person name="Park J."/>
            <person name="Raffaello T."/>
            <person name="Rouze P."/>
            <person name="Salamov A."/>
            <person name="Schmutz J."/>
            <person name="Solheim H."/>
            <person name="Stahlberg J."/>
            <person name="Velez H."/>
            <person name="de Vries R.P."/>
            <person name="Wiebenga A."/>
            <person name="Woodward S."/>
            <person name="Yakovlev I."/>
            <person name="Garbelotto M."/>
            <person name="Martin F."/>
            <person name="Grigoriev I.V."/>
            <person name="Stenlid J."/>
        </authorList>
    </citation>
    <scope>NUCLEOTIDE SEQUENCE [LARGE SCALE GENOMIC DNA]</scope>
    <source>
        <strain evidence="1 2">TC 32-1</strain>
    </source>
</reference>
<keyword evidence="2" id="KW-1185">Reference proteome</keyword>
<sequence>MRSSICAPYILHLVTSCDPSQAICDVDIGAGVICCPYNQTCRDFFVDNVYDTIIAVERHSGSNRVDLPGSNPLQIMPGTDISA</sequence>
<evidence type="ECO:0000313" key="1">
    <source>
        <dbReference type="EMBL" id="ETW85242.1"/>
    </source>
</evidence>
<gene>
    <name evidence="1" type="ORF">HETIRDRAFT_414313</name>
</gene>
<dbReference type="AlphaFoldDB" id="W4KHC9"/>
<dbReference type="KEGG" id="hir:HETIRDRAFT_414313"/>
<dbReference type="RefSeq" id="XP_009542115.1">
    <property type="nucleotide sequence ID" value="XM_009543820.1"/>
</dbReference>
<dbReference type="InParanoid" id="W4KHC9"/>